<gene>
    <name evidence="3" type="ORF">KDAU_55100</name>
</gene>
<name>A0A401ZMS6_9CHLR</name>
<keyword evidence="1" id="KW-0472">Membrane</keyword>
<dbReference type="PANTHER" id="PTHR35797:SF1">
    <property type="entry name" value="PROTEASE"/>
    <property type="match status" value="1"/>
</dbReference>
<feature type="transmembrane region" description="Helical" evidence="1">
    <location>
        <begin position="194"/>
        <end position="215"/>
    </location>
</feature>
<dbReference type="PANTHER" id="PTHR35797">
    <property type="entry name" value="PROTEASE-RELATED"/>
    <property type="match status" value="1"/>
</dbReference>
<keyword evidence="4" id="KW-1185">Reference proteome</keyword>
<comment type="caution">
    <text evidence="3">The sequence shown here is derived from an EMBL/GenBank/DDBJ whole genome shotgun (WGS) entry which is preliminary data.</text>
</comment>
<evidence type="ECO:0000259" key="2">
    <source>
        <dbReference type="Pfam" id="PF02517"/>
    </source>
</evidence>
<feature type="transmembrane region" description="Helical" evidence="1">
    <location>
        <begin position="151"/>
        <end position="173"/>
    </location>
</feature>
<evidence type="ECO:0000313" key="4">
    <source>
        <dbReference type="Proteomes" id="UP000287224"/>
    </source>
</evidence>
<feature type="domain" description="CAAX prenyl protease 2/Lysostaphin resistance protein A-like" evidence="2">
    <location>
        <begin position="164"/>
        <end position="263"/>
    </location>
</feature>
<reference evidence="4" key="1">
    <citation type="submission" date="2018-12" db="EMBL/GenBank/DDBJ databases">
        <title>Tengunoibacter tsumagoiensis gen. nov., sp. nov., Dictyobacter kobayashii sp. nov., D. alpinus sp. nov., and D. joshuensis sp. nov. and description of Dictyobacteraceae fam. nov. within the order Ktedonobacterales isolated from Tengu-no-mugimeshi.</title>
        <authorList>
            <person name="Wang C.M."/>
            <person name="Zheng Y."/>
            <person name="Sakai Y."/>
            <person name="Toyoda A."/>
            <person name="Minakuchi Y."/>
            <person name="Abe K."/>
            <person name="Yokota A."/>
            <person name="Yabe S."/>
        </authorList>
    </citation>
    <scope>NUCLEOTIDE SEQUENCE [LARGE SCALE GENOMIC DNA]</scope>
    <source>
        <strain evidence="4">S-27</strain>
    </source>
</reference>
<dbReference type="Proteomes" id="UP000287224">
    <property type="component" value="Unassembled WGS sequence"/>
</dbReference>
<evidence type="ECO:0000313" key="3">
    <source>
        <dbReference type="EMBL" id="GCE08181.1"/>
    </source>
</evidence>
<dbReference type="InterPro" id="IPR003675">
    <property type="entry name" value="Rce1/LyrA-like_dom"/>
</dbReference>
<dbReference type="OrthoDB" id="9777755at2"/>
<dbReference type="Pfam" id="PF02517">
    <property type="entry name" value="Rce1-like"/>
    <property type="match status" value="1"/>
</dbReference>
<feature type="transmembrane region" description="Helical" evidence="1">
    <location>
        <begin position="27"/>
        <end position="53"/>
    </location>
</feature>
<protein>
    <submittedName>
        <fullName evidence="3">Abortive infection protein</fullName>
    </submittedName>
</protein>
<dbReference type="InterPro" id="IPR042150">
    <property type="entry name" value="MmRce1-like"/>
</dbReference>
<feature type="transmembrane region" description="Helical" evidence="1">
    <location>
        <begin position="250"/>
        <end position="272"/>
    </location>
</feature>
<dbReference type="EMBL" id="BIFQ01000002">
    <property type="protein sequence ID" value="GCE08181.1"/>
    <property type="molecule type" value="Genomic_DNA"/>
</dbReference>
<keyword evidence="1" id="KW-1133">Transmembrane helix</keyword>
<keyword evidence="1" id="KW-0812">Transmembrane</keyword>
<dbReference type="GO" id="GO:0004175">
    <property type="term" value="F:endopeptidase activity"/>
    <property type="evidence" value="ECO:0007669"/>
    <property type="project" value="UniProtKB-ARBA"/>
</dbReference>
<sequence>METGSHIDALPAAAPGKKATVDWRGTGWYLLLAFLISWSMFILLRLVGVPFIARADLGMFGPALAALLVRLLRHEGFGNAGLRLRGREYKGDRRTWLFYVAAYLLPMVLLAIGFALAYLLHLQQWALAEKAGQLLKLAPKNSRAPIAPATLGWLIILSSLTVKLPITMVATFGEEFGWRGYLLPRLMPLGNIRAALLIGVIWGFWHAPLIVLDGYEFGGLYPALGVFFFLLSTIPYSFLLTWLRVRTGSIWPCVLAHAAINAFAGAIAGYAMTAGNPYIGAPLGVVGLIPWLIFIGWLLFTNQLRPAPNKP</sequence>
<feature type="transmembrane region" description="Helical" evidence="1">
    <location>
        <begin position="278"/>
        <end position="300"/>
    </location>
</feature>
<dbReference type="GO" id="GO:0080120">
    <property type="term" value="P:CAAX-box protein maturation"/>
    <property type="evidence" value="ECO:0007669"/>
    <property type="project" value="UniProtKB-ARBA"/>
</dbReference>
<dbReference type="AlphaFoldDB" id="A0A401ZMS6"/>
<feature type="transmembrane region" description="Helical" evidence="1">
    <location>
        <begin position="96"/>
        <end position="120"/>
    </location>
</feature>
<feature type="transmembrane region" description="Helical" evidence="1">
    <location>
        <begin position="221"/>
        <end position="243"/>
    </location>
</feature>
<dbReference type="RefSeq" id="WP_160146154.1">
    <property type="nucleotide sequence ID" value="NZ_BIFQ01000002.1"/>
</dbReference>
<organism evidence="3 4">
    <name type="scientific">Dictyobacter aurantiacus</name>
    <dbReference type="NCBI Taxonomy" id="1936993"/>
    <lineage>
        <taxon>Bacteria</taxon>
        <taxon>Bacillati</taxon>
        <taxon>Chloroflexota</taxon>
        <taxon>Ktedonobacteria</taxon>
        <taxon>Ktedonobacterales</taxon>
        <taxon>Dictyobacteraceae</taxon>
        <taxon>Dictyobacter</taxon>
    </lineage>
</organism>
<accession>A0A401ZMS6</accession>
<evidence type="ECO:0000256" key="1">
    <source>
        <dbReference type="SAM" id="Phobius"/>
    </source>
</evidence>
<proteinExistence type="predicted"/>